<keyword evidence="4 9" id="KW-0456">Lyase</keyword>
<dbReference type="PATRIC" id="fig|1444770.3.peg.1817"/>
<dbReference type="RefSeq" id="WP_038271371.1">
    <property type="nucleotide sequence ID" value="NZ_CP053627.1"/>
</dbReference>
<evidence type="ECO:0000313" key="12">
    <source>
        <dbReference type="EMBL" id="MCD8473900.1"/>
    </source>
</evidence>
<dbReference type="GO" id="GO:0004852">
    <property type="term" value="F:uroporphyrinogen-III synthase activity"/>
    <property type="evidence" value="ECO:0007669"/>
    <property type="project" value="UniProtKB-UniRule"/>
</dbReference>
<dbReference type="eggNOG" id="COG1587">
    <property type="taxonomic scope" value="Bacteria"/>
</dbReference>
<evidence type="ECO:0000256" key="4">
    <source>
        <dbReference type="ARBA" id="ARBA00023239"/>
    </source>
</evidence>
<evidence type="ECO:0000256" key="7">
    <source>
        <dbReference type="ARBA" id="ARBA00040167"/>
    </source>
</evidence>
<comment type="similarity">
    <text evidence="2 9">Belongs to the uroporphyrinogen-III synthase family.</text>
</comment>
<dbReference type="KEGG" id="xtw:AB672_05820"/>
<evidence type="ECO:0000256" key="8">
    <source>
        <dbReference type="ARBA" id="ARBA00048617"/>
    </source>
</evidence>
<dbReference type="EMBL" id="JAJPPU010000002">
    <property type="protein sequence ID" value="MCD8473900.1"/>
    <property type="molecule type" value="Genomic_DNA"/>
</dbReference>
<dbReference type="UniPathway" id="UPA00251">
    <property type="reaction ID" value="UER00320"/>
</dbReference>
<dbReference type="SUPFAM" id="SSF69618">
    <property type="entry name" value="HemD-like"/>
    <property type="match status" value="1"/>
</dbReference>
<dbReference type="GeneID" id="68900800"/>
<dbReference type="InterPro" id="IPR003754">
    <property type="entry name" value="4pyrrol_synth_uPrphyn_synth"/>
</dbReference>
<dbReference type="OrthoDB" id="9787650at2"/>
<evidence type="ECO:0000256" key="3">
    <source>
        <dbReference type="ARBA" id="ARBA00013109"/>
    </source>
</evidence>
<dbReference type="Pfam" id="PF02602">
    <property type="entry name" value="HEM4"/>
    <property type="match status" value="1"/>
</dbReference>
<evidence type="ECO:0000256" key="9">
    <source>
        <dbReference type="RuleBase" id="RU366031"/>
    </source>
</evidence>
<keyword evidence="5 9" id="KW-0627">Porphyrin biosynthesis</keyword>
<dbReference type="PANTHER" id="PTHR38042">
    <property type="entry name" value="UROPORPHYRINOGEN-III SYNTHASE, CHLOROPLASTIC"/>
    <property type="match status" value="1"/>
</dbReference>
<proteinExistence type="inferred from homology"/>
<dbReference type="InterPro" id="IPR039793">
    <property type="entry name" value="UROS/Hem4"/>
</dbReference>
<dbReference type="EC" id="4.2.1.75" evidence="3 9"/>
<keyword evidence="14" id="KW-1185">Reference proteome</keyword>
<evidence type="ECO:0000256" key="6">
    <source>
        <dbReference type="ARBA" id="ARBA00037589"/>
    </source>
</evidence>
<dbReference type="PANTHER" id="PTHR38042:SF1">
    <property type="entry name" value="UROPORPHYRINOGEN-III SYNTHASE, CHLOROPLASTIC"/>
    <property type="match status" value="1"/>
</dbReference>
<dbReference type="NCBIfam" id="NF006454">
    <property type="entry name" value="PRK08811.1"/>
    <property type="match status" value="1"/>
</dbReference>
<evidence type="ECO:0000256" key="5">
    <source>
        <dbReference type="ARBA" id="ARBA00023244"/>
    </source>
</evidence>
<sequence>MTRSSQDSASWYLLSMRPANNHAALRRAVARHGGGLIALSPWRLKHRDSPETRAALASALTASTLVFTSPEAVRAAHALQPLRTAPGQVWLCVGASTARVLQHCGIAHVLHPTQMDSEGLLALLAQQPPTEVGLITAPGGRGLLPQKLLERGIRLHRADVYERQPLRLRTAALDALQRTATRSMLALSSAEALALLLPQWPEELRTILYQRPVIAASTRLEDLARAKGFTTVYRATGPLAHQLAATAAAFRPDKTAQ</sequence>
<protein>
    <recommendedName>
        <fullName evidence="7 9">Uroporphyrinogen-III synthase</fullName>
        <ecNumber evidence="3 9">4.2.1.75</ecNumber>
    </recommendedName>
</protein>
<comment type="function">
    <text evidence="6 9">Catalyzes cyclization of the linear tetrapyrrole, hydroxymethylbilane, to the macrocyclic uroporphyrinogen III.</text>
</comment>
<dbReference type="CDD" id="cd06578">
    <property type="entry name" value="HemD"/>
    <property type="match status" value="1"/>
</dbReference>
<dbReference type="GO" id="GO:0006782">
    <property type="term" value="P:protoporphyrinogen IX biosynthetic process"/>
    <property type="evidence" value="ECO:0007669"/>
    <property type="project" value="UniProtKB-UniRule"/>
</dbReference>
<gene>
    <name evidence="11" type="ORF">AF72_07655</name>
    <name evidence="12" type="ORF">LPH55_10655</name>
</gene>
<accession>Z9JJS0</accession>
<reference evidence="11 13" key="1">
    <citation type="journal article" date="2014" name="Genome Announc.">
        <title>Draft Genome Sequence of Xylella fastidiosa Pear Leaf Scorch Strain in Taiwan.</title>
        <authorList>
            <person name="Su C.C."/>
            <person name="Deng W.L."/>
            <person name="Jan F.J."/>
            <person name="Chang C.J."/>
            <person name="Huang H."/>
            <person name="Chen J."/>
        </authorList>
    </citation>
    <scope>NUCLEOTIDE SEQUENCE [LARGE SCALE GENOMIC DNA]</scope>
    <source>
        <strain evidence="11 13">PLS229</strain>
    </source>
</reference>
<dbReference type="STRING" id="1444770.AF72_07655"/>
<organism evidence="11 13">
    <name type="scientific">Xylella taiwanensis</name>
    <dbReference type="NCBI Taxonomy" id="1444770"/>
    <lineage>
        <taxon>Bacteria</taxon>
        <taxon>Pseudomonadati</taxon>
        <taxon>Pseudomonadota</taxon>
        <taxon>Gammaproteobacteria</taxon>
        <taxon>Lysobacterales</taxon>
        <taxon>Lysobacteraceae</taxon>
        <taxon>Xylella</taxon>
    </lineage>
</organism>
<dbReference type="GO" id="GO:0006780">
    <property type="term" value="P:uroporphyrinogen III biosynthetic process"/>
    <property type="evidence" value="ECO:0007669"/>
    <property type="project" value="UniProtKB-UniRule"/>
</dbReference>
<evidence type="ECO:0000313" key="11">
    <source>
        <dbReference type="EMBL" id="EWS77992.1"/>
    </source>
</evidence>
<dbReference type="AlphaFoldDB" id="Z9JJS0"/>
<evidence type="ECO:0000256" key="2">
    <source>
        <dbReference type="ARBA" id="ARBA00008133"/>
    </source>
</evidence>
<evidence type="ECO:0000259" key="10">
    <source>
        <dbReference type="Pfam" id="PF02602"/>
    </source>
</evidence>
<comment type="catalytic activity">
    <reaction evidence="8 9">
        <text>hydroxymethylbilane = uroporphyrinogen III + H2O</text>
        <dbReference type="Rhea" id="RHEA:18965"/>
        <dbReference type="ChEBI" id="CHEBI:15377"/>
        <dbReference type="ChEBI" id="CHEBI:57308"/>
        <dbReference type="ChEBI" id="CHEBI:57845"/>
        <dbReference type="EC" id="4.2.1.75"/>
    </reaction>
</comment>
<reference evidence="12" key="2">
    <citation type="submission" date="2021-11" db="EMBL/GenBank/DDBJ databases">
        <title>Genome sequence of Xylella taiwanensis PLS432.</title>
        <authorList>
            <person name="Weng L.-W."/>
            <person name="Su C.-C."/>
            <person name="Tsai C.-W."/>
            <person name="Kuo C.-H."/>
        </authorList>
    </citation>
    <scope>NUCLEOTIDE SEQUENCE</scope>
    <source>
        <strain evidence="12">PLS432</strain>
    </source>
</reference>
<name>Z9JJS0_9GAMM</name>
<dbReference type="InterPro" id="IPR036108">
    <property type="entry name" value="4pyrrol_syn_uPrphyn_synt_sf"/>
</dbReference>
<evidence type="ECO:0000256" key="1">
    <source>
        <dbReference type="ARBA" id="ARBA00004772"/>
    </source>
</evidence>
<dbReference type="Proteomes" id="UP000020406">
    <property type="component" value="Unassembled WGS sequence"/>
</dbReference>
<dbReference type="EMBL" id="JDSQ01000011">
    <property type="protein sequence ID" value="EWS77992.1"/>
    <property type="molecule type" value="Genomic_DNA"/>
</dbReference>
<comment type="pathway">
    <text evidence="1 9">Porphyrin-containing compound metabolism; protoporphyrin-IX biosynthesis; coproporphyrinogen-III from 5-aminolevulinate: step 3/4.</text>
</comment>
<comment type="caution">
    <text evidence="11">The sequence shown here is derived from an EMBL/GenBank/DDBJ whole genome shotgun (WGS) entry which is preliminary data.</text>
</comment>
<dbReference type="Proteomes" id="UP001430701">
    <property type="component" value="Unassembled WGS sequence"/>
</dbReference>
<dbReference type="Gene3D" id="3.40.50.10090">
    <property type="match status" value="2"/>
</dbReference>
<evidence type="ECO:0000313" key="13">
    <source>
        <dbReference type="Proteomes" id="UP000020406"/>
    </source>
</evidence>
<feature type="domain" description="Tetrapyrrole biosynthesis uroporphyrinogen III synthase" evidence="10">
    <location>
        <begin position="25"/>
        <end position="238"/>
    </location>
</feature>
<evidence type="ECO:0000313" key="14">
    <source>
        <dbReference type="Proteomes" id="UP001430701"/>
    </source>
</evidence>